<proteinExistence type="predicted"/>
<reference evidence="2" key="1">
    <citation type="journal article" date="2022" name="Nat. Commun.">
        <title>Chromosome evolution and the genetic basis of agronomically important traits in greater yam.</title>
        <authorList>
            <person name="Bredeson J.V."/>
            <person name="Lyons J.B."/>
            <person name="Oniyinde I.O."/>
            <person name="Okereke N.R."/>
            <person name="Kolade O."/>
            <person name="Nnabue I."/>
            <person name="Nwadili C.O."/>
            <person name="Hribova E."/>
            <person name="Parker M."/>
            <person name="Nwogha J."/>
            <person name="Shu S."/>
            <person name="Carlson J."/>
            <person name="Kariba R."/>
            <person name="Muthemba S."/>
            <person name="Knop K."/>
            <person name="Barton G.J."/>
            <person name="Sherwood A.V."/>
            <person name="Lopez-Montes A."/>
            <person name="Asiedu R."/>
            <person name="Jamnadass R."/>
            <person name="Muchugi A."/>
            <person name="Goodstein D."/>
            <person name="Egesi C.N."/>
            <person name="Featherston J."/>
            <person name="Asfaw A."/>
            <person name="Simpson G.G."/>
            <person name="Dolezel J."/>
            <person name="Hendre P.S."/>
            <person name="Van Deynze A."/>
            <person name="Kumar P.L."/>
            <person name="Obidiegwu J.E."/>
            <person name="Bhattacharjee R."/>
            <person name="Rokhsar D.S."/>
        </authorList>
    </citation>
    <scope>NUCLEOTIDE SEQUENCE [LARGE SCALE GENOMIC DNA]</scope>
    <source>
        <strain evidence="2">cv. TDa95/00328</strain>
    </source>
</reference>
<accession>A0ACB7VIM6</accession>
<comment type="caution">
    <text evidence="1">The sequence shown here is derived from an EMBL/GenBank/DDBJ whole genome shotgun (WGS) entry which is preliminary data.</text>
</comment>
<sequence length="36" mass="4274">MQLHTISLQINLCAMVLSLNYLRLWFCRSNVYKSTL</sequence>
<dbReference type="Proteomes" id="UP000827976">
    <property type="component" value="Chromosome 8"/>
</dbReference>
<evidence type="ECO:0000313" key="1">
    <source>
        <dbReference type="EMBL" id="KAH7674099.1"/>
    </source>
</evidence>
<protein>
    <submittedName>
        <fullName evidence="1">Uncharacterized protein</fullName>
    </submittedName>
</protein>
<keyword evidence="2" id="KW-1185">Reference proteome</keyword>
<dbReference type="EMBL" id="CM037018">
    <property type="protein sequence ID" value="KAH7674099.1"/>
    <property type="molecule type" value="Genomic_DNA"/>
</dbReference>
<organism evidence="1 2">
    <name type="scientific">Dioscorea alata</name>
    <name type="common">Purple yam</name>
    <dbReference type="NCBI Taxonomy" id="55571"/>
    <lineage>
        <taxon>Eukaryota</taxon>
        <taxon>Viridiplantae</taxon>
        <taxon>Streptophyta</taxon>
        <taxon>Embryophyta</taxon>
        <taxon>Tracheophyta</taxon>
        <taxon>Spermatophyta</taxon>
        <taxon>Magnoliopsida</taxon>
        <taxon>Liliopsida</taxon>
        <taxon>Dioscoreales</taxon>
        <taxon>Dioscoreaceae</taxon>
        <taxon>Dioscorea</taxon>
    </lineage>
</organism>
<evidence type="ECO:0000313" key="2">
    <source>
        <dbReference type="Proteomes" id="UP000827976"/>
    </source>
</evidence>
<gene>
    <name evidence="1" type="ORF">IHE45_08G049500</name>
</gene>
<name>A0ACB7VIM6_DIOAL</name>